<keyword evidence="6 7" id="KW-0413">Isomerase</keyword>
<feature type="signal peptide" evidence="7">
    <location>
        <begin position="1"/>
        <end position="26"/>
    </location>
</feature>
<dbReference type="SUPFAM" id="SSF54534">
    <property type="entry name" value="FKBP-like"/>
    <property type="match status" value="2"/>
</dbReference>
<dbReference type="InterPro" id="IPR027304">
    <property type="entry name" value="Trigger_fact/SurA_dom_sf"/>
</dbReference>
<dbReference type="InterPro" id="IPR046357">
    <property type="entry name" value="PPIase_dom_sf"/>
</dbReference>
<comment type="function">
    <text evidence="7">Chaperone involved in the correct folding and assembly of outer membrane proteins. Recognizes specific patterns of aromatic residues and the orientation of their side chains, which are found more frequently in integral outer membrane proteins. May act in both early periplasmic and late outer membrane-associated steps of protein maturation.</text>
</comment>
<feature type="domain" description="PpiC" evidence="8">
    <location>
        <begin position="176"/>
        <end position="277"/>
    </location>
</feature>
<dbReference type="RefSeq" id="WP_309204502.1">
    <property type="nucleotide sequence ID" value="NZ_CP133548.1"/>
</dbReference>
<dbReference type="PROSITE" id="PS50198">
    <property type="entry name" value="PPIC_PPIASE_2"/>
    <property type="match status" value="2"/>
</dbReference>
<keyword evidence="4 7" id="KW-0697">Rotamase</keyword>
<feature type="chain" id="PRO_5041495865" description="Chaperone SurA" evidence="7">
    <location>
        <begin position="27"/>
        <end position="435"/>
    </location>
</feature>
<name>A0AA51X9J2_9GAMM</name>
<feature type="domain" description="PpiC" evidence="8">
    <location>
        <begin position="286"/>
        <end position="385"/>
    </location>
</feature>
<evidence type="ECO:0000256" key="2">
    <source>
        <dbReference type="ARBA" id="ARBA00022737"/>
    </source>
</evidence>
<reference evidence="9 10" key="1">
    <citation type="submission" date="2023-08" db="EMBL/GenBank/DDBJ databases">
        <title>Pleionea litopenaei sp. nov., isolated from stomach of juvenile Litopenaeus vannamei.</title>
        <authorList>
            <person name="Rho A.M."/>
            <person name="Hwang C.Y."/>
        </authorList>
    </citation>
    <scope>NUCLEOTIDE SEQUENCE [LARGE SCALE GENOMIC DNA]</scope>
    <source>
        <strain evidence="9 10">HL-JVS1</strain>
    </source>
</reference>
<dbReference type="Pfam" id="PF09312">
    <property type="entry name" value="SurA_N"/>
    <property type="match status" value="1"/>
</dbReference>
<evidence type="ECO:0000256" key="3">
    <source>
        <dbReference type="ARBA" id="ARBA00022764"/>
    </source>
</evidence>
<evidence type="ECO:0000256" key="7">
    <source>
        <dbReference type="HAMAP-Rule" id="MF_01183"/>
    </source>
</evidence>
<dbReference type="HAMAP" id="MF_01183">
    <property type="entry name" value="Chaperone_SurA"/>
    <property type="match status" value="1"/>
</dbReference>
<dbReference type="KEGG" id="plei:Q9312_10825"/>
<dbReference type="Pfam" id="PF00639">
    <property type="entry name" value="Rotamase"/>
    <property type="match status" value="1"/>
</dbReference>
<dbReference type="PROSITE" id="PS01096">
    <property type="entry name" value="PPIC_PPIASE_1"/>
    <property type="match status" value="1"/>
</dbReference>
<dbReference type="GO" id="GO:0003755">
    <property type="term" value="F:peptidyl-prolyl cis-trans isomerase activity"/>
    <property type="evidence" value="ECO:0007669"/>
    <property type="project" value="UniProtKB-UniRule"/>
</dbReference>
<dbReference type="PANTHER" id="PTHR47637:SF1">
    <property type="entry name" value="CHAPERONE SURA"/>
    <property type="match status" value="1"/>
</dbReference>
<dbReference type="Gene3D" id="1.10.4030.10">
    <property type="entry name" value="Porin chaperone SurA, peptide-binding domain"/>
    <property type="match status" value="1"/>
</dbReference>
<dbReference type="InterPro" id="IPR023058">
    <property type="entry name" value="PPIase_PpiC_CS"/>
</dbReference>
<dbReference type="Pfam" id="PF13616">
    <property type="entry name" value="Rotamase_3"/>
    <property type="match status" value="1"/>
</dbReference>
<dbReference type="GO" id="GO:0043165">
    <property type="term" value="P:Gram-negative-bacterium-type cell outer membrane assembly"/>
    <property type="evidence" value="ECO:0007669"/>
    <property type="project" value="InterPro"/>
</dbReference>
<keyword evidence="10" id="KW-1185">Reference proteome</keyword>
<proteinExistence type="inferred from homology"/>
<comment type="subcellular location">
    <subcellularLocation>
        <location evidence="7">Periplasm</location>
    </subcellularLocation>
    <text evidence="7">Is capable of associating with the outer membrane.</text>
</comment>
<evidence type="ECO:0000256" key="4">
    <source>
        <dbReference type="ARBA" id="ARBA00023110"/>
    </source>
</evidence>
<dbReference type="GO" id="GO:0006457">
    <property type="term" value="P:protein folding"/>
    <property type="evidence" value="ECO:0007669"/>
    <property type="project" value="UniProtKB-UniRule"/>
</dbReference>
<dbReference type="InterPro" id="IPR000297">
    <property type="entry name" value="PPIase_PpiC"/>
</dbReference>
<comment type="catalytic activity">
    <reaction evidence="7">
        <text>[protein]-peptidylproline (omega=180) = [protein]-peptidylproline (omega=0)</text>
        <dbReference type="Rhea" id="RHEA:16237"/>
        <dbReference type="Rhea" id="RHEA-COMP:10747"/>
        <dbReference type="Rhea" id="RHEA-COMP:10748"/>
        <dbReference type="ChEBI" id="CHEBI:83833"/>
        <dbReference type="ChEBI" id="CHEBI:83834"/>
        <dbReference type="EC" id="5.2.1.8"/>
    </reaction>
</comment>
<comment type="domain">
    <text evidence="7">The PPIase activity resides only in the second parvulin domain. The N-terminal region and the C-terminal tail are necessary and sufficient for the chaperone activity of SurA. The PPIase activity is dispensable for SurA to function as a chaperone. The N-terminal region and the C-terminal tail are also required for porin recognition.</text>
</comment>
<dbReference type="GO" id="GO:0042277">
    <property type="term" value="F:peptide binding"/>
    <property type="evidence" value="ECO:0007669"/>
    <property type="project" value="InterPro"/>
</dbReference>
<keyword evidence="3 7" id="KW-0574">Periplasm</keyword>
<evidence type="ECO:0000256" key="1">
    <source>
        <dbReference type="ARBA" id="ARBA00022729"/>
    </source>
</evidence>
<dbReference type="EMBL" id="CP133548">
    <property type="protein sequence ID" value="WMS89230.1"/>
    <property type="molecule type" value="Genomic_DNA"/>
</dbReference>
<dbReference type="InterPro" id="IPR023034">
    <property type="entry name" value="PPIase_SurA"/>
</dbReference>
<dbReference type="Gene3D" id="3.10.50.40">
    <property type="match status" value="2"/>
</dbReference>
<dbReference type="GO" id="GO:0050821">
    <property type="term" value="P:protein stabilization"/>
    <property type="evidence" value="ECO:0007669"/>
    <property type="project" value="InterPro"/>
</dbReference>
<protein>
    <recommendedName>
        <fullName evidence="7">Chaperone SurA</fullName>
    </recommendedName>
    <alternativeName>
        <fullName evidence="7">Peptidyl-prolyl cis-trans isomerase SurA</fullName>
        <shortName evidence="7">PPIase SurA</shortName>
        <ecNumber evidence="7">5.2.1.8</ecNumber>
    </alternativeName>
    <alternativeName>
        <fullName evidence="7">Rotamase SurA</fullName>
    </alternativeName>
</protein>
<dbReference type="InterPro" id="IPR015391">
    <property type="entry name" value="SurA_N"/>
</dbReference>
<dbReference type="GO" id="GO:0051082">
    <property type="term" value="F:unfolded protein binding"/>
    <property type="evidence" value="ECO:0007669"/>
    <property type="project" value="UniProtKB-UniRule"/>
</dbReference>
<dbReference type="Proteomes" id="UP001239782">
    <property type="component" value="Chromosome"/>
</dbReference>
<sequence precursor="true">MKFGSCMKLLISVLLLATTMSSTLSAAQPLDQTIAIVEQDIILESELKRQMASIVRQLKERNQPVPEMNVLQEQVLERMIVNSLQLQMAQRAGVRISEQELNATILDIAKNNGKTLEQLRQSITEDGINWELFREDLRDEIMVARVRRAQVARRISISEREIDNLIRLIDNEGAQNVQYHLGHILIPVSDVSDQTAIQQAREKAQQLVEQLRGGANFAVLAINHSKGQEALQGGDFGWRAGNQLPTLFAGPAKNMKVGEVSSPLRSGSGFHIIKLLDKKGDLQHIVKQVNARHILLMPNTIRDDSASEKLINELHKRILNGESFEELAKEFSDDKGTARDGGELGWSTPDKFVGPFKNAVETLPIEQLSKPFKTQFGWHIVEVLGRRDADQTQEFKREQAARMLQSRKFDEEVESWLRELREESYVEVLIENKAK</sequence>
<gene>
    <name evidence="7" type="primary">surA</name>
    <name evidence="9" type="ORF">Q9312_10825</name>
</gene>
<dbReference type="InterPro" id="IPR050280">
    <property type="entry name" value="OMP_Chaperone_SurA"/>
</dbReference>
<evidence type="ECO:0000256" key="5">
    <source>
        <dbReference type="ARBA" id="ARBA00023186"/>
    </source>
</evidence>
<keyword evidence="1 7" id="KW-0732">Signal</keyword>
<keyword evidence="5 7" id="KW-0143">Chaperone</keyword>
<organism evidence="9 10">
    <name type="scientific">Pleionea litopenaei</name>
    <dbReference type="NCBI Taxonomy" id="3070815"/>
    <lineage>
        <taxon>Bacteria</taxon>
        <taxon>Pseudomonadati</taxon>
        <taxon>Pseudomonadota</taxon>
        <taxon>Gammaproteobacteria</taxon>
        <taxon>Oceanospirillales</taxon>
        <taxon>Pleioneaceae</taxon>
        <taxon>Pleionea</taxon>
    </lineage>
</organism>
<evidence type="ECO:0000256" key="6">
    <source>
        <dbReference type="ARBA" id="ARBA00023235"/>
    </source>
</evidence>
<dbReference type="PANTHER" id="PTHR47637">
    <property type="entry name" value="CHAPERONE SURA"/>
    <property type="match status" value="1"/>
</dbReference>
<dbReference type="GO" id="GO:0030288">
    <property type="term" value="C:outer membrane-bounded periplasmic space"/>
    <property type="evidence" value="ECO:0007669"/>
    <property type="project" value="InterPro"/>
</dbReference>
<dbReference type="AlphaFoldDB" id="A0AA51X9J2"/>
<keyword evidence="2 7" id="KW-0677">Repeat</keyword>
<evidence type="ECO:0000313" key="9">
    <source>
        <dbReference type="EMBL" id="WMS89230.1"/>
    </source>
</evidence>
<evidence type="ECO:0000313" key="10">
    <source>
        <dbReference type="Proteomes" id="UP001239782"/>
    </source>
</evidence>
<dbReference type="EC" id="5.2.1.8" evidence="7"/>
<dbReference type="SUPFAM" id="SSF109998">
    <property type="entry name" value="Triger factor/SurA peptide-binding domain-like"/>
    <property type="match status" value="1"/>
</dbReference>
<accession>A0AA51X9J2</accession>
<evidence type="ECO:0000259" key="8">
    <source>
        <dbReference type="PROSITE" id="PS50198"/>
    </source>
</evidence>